<name>L5MEN0_MYODS</name>
<proteinExistence type="predicted"/>
<dbReference type="AlphaFoldDB" id="L5MEN0"/>
<accession>L5MEN0</accession>
<sequence>MSFCRAGEKRNHITELVLCTYDTSNSPLKATERKQTHQPRRAPVVNLHGESSGREQGSVSHHLQGIPVATEVKRYQVALNEATRGLFPLEAGTRVECPISPSMQDAWPIRVPLCCLS</sequence>
<organism evidence="1 2">
    <name type="scientific">Myotis davidii</name>
    <name type="common">David's myotis</name>
    <dbReference type="NCBI Taxonomy" id="225400"/>
    <lineage>
        <taxon>Eukaryota</taxon>
        <taxon>Metazoa</taxon>
        <taxon>Chordata</taxon>
        <taxon>Craniata</taxon>
        <taxon>Vertebrata</taxon>
        <taxon>Euteleostomi</taxon>
        <taxon>Mammalia</taxon>
        <taxon>Eutheria</taxon>
        <taxon>Laurasiatheria</taxon>
        <taxon>Chiroptera</taxon>
        <taxon>Yangochiroptera</taxon>
        <taxon>Vespertilionidae</taxon>
        <taxon>Myotis</taxon>
    </lineage>
</organism>
<dbReference type="Proteomes" id="UP000010556">
    <property type="component" value="Unassembled WGS sequence"/>
</dbReference>
<dbReference type="EMBL" id="KB100894">
    <property type="protein sequence ID" value="ELK37054.1"/>
    <property type="molecule type" value="Genomic_DNA"/>
</dbReference>
<protein>
    <submittedName>
        <fullName evidence="1">Uncharacterized protein</fullName>
    </submittedName>
</protein>
<evidence type="ECO:0000313" key="2">
    <source>
        <dbReference type="Proteomes" id="UP000010556"/>
    </source>
</evidence>
<keyword evidence="2" id="KW-1185">Reference proteome</keyword>
<evidence type="ECO:0000313" key="1">
    <source>
        <dbReference type="EMBL" id="ELK37054.1"/>
    </source>
</evidence>
<reference evidence="2" key="1">
    <citation type="journal article" date="2013" name="Science">
        <title>Comparative analysis of bat genomes provides insight into the evolution of flight and immunity.</title>
        <authorList>
            <person name="Zhang G."/>
            <person name="Cowled C."/>
            <person name="Shi Z."/>
            <person name="Huang Z."/>
            <person name="Bishop-Lilly K.A."/>
            <person name="Fang X."/>
            <person name="Wynne J.W."/>
            <person name="Xiong Z."/>
            <person name="Baker M.L."/>
            <person name="Zhao W."/>
            <person name="Tachedjian M."/>
            <person name="Zhu Y."/>
            <person name="Zhou P."/>
            <person name="Jiang X."/>
            <person name="Ng J."/>
            <person name="Yang L."/>
            <person name="Wu L."/>
            <person name="Xiao J."/>
            <person name="Feng Y."/>
            <person name="Chen Y."/>
            <person name="Sun X."/>
            <person name="Zhang Y."/>
            <person name="Marsh G.A."/>
            <person name="Crameri G."/>
            <person name="Broder C.C."/>
            <person name="Frey K.G."/>
            <person name="Wang L.F."/>
            <person name="Wang J."/>
        </authorList>
    </citation>
    <scope>NUCLEOTIDE SEQUENCE [LARGE SCALE GENOMIC DNA]</scope>
</reference>
<gene>
    <name evidence="1" type="ORF">MDA_GLEAN10015891</name>
</gene>